<name>A0A4T0UJ09_9NEIS</name>
<dbReference type="InterPro" id="IPR051191">
    <property type="entry name" value="DCAF12"/>
</dbReference>
<dbReference type="GO" id="GO:0080008">
    <property type="term" value="C:Cul4-RING E3 ubiquitin ligase complex"/>
    <property type="evidence" value="ECO:0007669"/>
    <property type="project" value="TreeGrafter"/>
</dbReference>
<dbReference type="SUPFAM" id="SSF48452">
    <property type="entry name" value="TPR-like"/>
    <property type="match status" value="3"/>
</dbReference>
<evidence type="ECO:0000313" key="4">
    <source>
        <dbReference type="EMBL" id="TIC78537.1"/>
    </source>
</evidence>
<feature type="non-terminal residue" evidence="4">
    <location>
        <position position="1068"/>
    </location>
</feature>
<dbReference type="InterPro" id="IPR027417">
    <property type="entry name" value="P-loop_NTPase"/>
</dbReference>
<dbReference type="OrthoDB" id="8560958at2"/>
<evidence type="ECO:0000313" key="5">
    <source>
        <dbReference type="Proteomes" id="UP000308891"/>
    </source>
</evidence>
<dbReference type="PROSITE" id="PS50005">
    <property type="entry name" value="TPR"/>
    <property type="match status" value="1"/>
</dbReference>
<feature type="domain" description="DUF4062" evidence="3">
    <location>
        <begin position="16"/>
        <end position="109"/>
    </location>
</feature>
<dbReference type="InterPro" id="IPR025139">
    <property type="entry name" value="DUF4062"/>
</dbReference>
<dbReference type="Gene3D" id="3.40.50.300">
    <property type="entry name" value="P-loop containing nucleotide triphosphate hydrolases"/>
    <property type="match status" value="1"/>
</dbReference>
<dbReference type="Pfam" id="PF13424">
    <property type="entry name" value="TPR_12"/>
    <property type="match status" value="2"/>
</dbReference>
<dbReference type="AlphaFoldDB" id="A0A4T0UJ09"/>
<dbReference type="Pfam" id="PF13374">
    <property type="entry name" value="TPR_10"/>
    <property type="match status" value="2"/>
</dbReference>
<dbReference type="SMART" id="SM00028">
    <property type="entry name" value="TPR"/>
    <property type="match status" value="6"/>
</dbReference>
<evidence type="ECO:0000259" key="3">
    <source>
        <dbReference type="Pfam" id="PF13271"/>
    </source>
</evidence>
<organism evidence="4 5">
    <name type="scientific">Crenobacter intestini</name>
    <dbReference type="NCBI Taxonomy" id="2563443"/>
    <lineage>
        <taxon>Bacteria</taxon>
        <taxon>Pseudomonadati</taxon>
        <taxon>Pseudomonadota</taxon>
        <taxon>Betaproteobacteria</taxon>
        <taxon>Neisseriales</taxon>
        <taxon>Neisseriaceae</taxon>
        <taxon>Crenobacter</taxon>
    </lineage>
</organism>
<gene>
    <name evidence="4" type="ORF">E5K04_15585</name>
</gene>
<comment type="caution">
    <text evidence="4">The sequence shown here is derived from an EMBL/GenBank/DDBJ whole genome shotgun (WGS) entry which is preliminary data.</text>
</comment>
<sequence>MTKLSSPVANTERHFRIFLSSTFRDMELERDHLLQHVFPVFRQECLRRQVTFTEIDLRWGVTEEDAKNGQTVEICLQEIDKCRSLGVPPFFLGFLGERYGWIPLEQDLSHYWNATAHSSSKYRESIELALKNGISVTDLEIRFGFLDQQKDDLLASRVGMLLRDPSFTAKICQETKSEMSFYDADPLAQEKLKKLKADILAKRPDCILADQYASIEEFGKAVMHFLMDQLDLLFPADQLPDAESQRQHAHQIYARSRLDAYVPIQPFQDDLLKAVALGAQGNGPQKLAVVGPSGQGKSALLASVQQQLSAQQDLVLLGHYTGADGNPSINIWRDRVIAFAQSFGPLLTDIPQDEEARWECMYSILAEAQAKASKPLILLLDAINQFADAKVSERRLQVLKLPPHVVLLVSSISLCDESGWQIHTLPPLDNGMRSQVIHQYLDKHSKKLDSNLIEQITGKDSSNNPLYLRLLLEELRLHASHEELGSTTLSLLQHTDAGALFVNCLHQLDKDFSAYGADLGSRAARLMACSRAGMAQHDLAVLLGNENAPHETFRLADVVMVPLMSRLEPFFYARDGRLSIMHAILTNSLLADPETTKHVRCILANYFTGSDAFSLAERTHQSILLKDSDTLVNILGDMLAFHALWSQYTEVVDQALQWLGAGNVTPQFALLALKQSWQRTLVGVEMLDDLSSIGVWCHERSYLHIGCAWTERVLDLSKVLLPNGHPDIAISLNNLASLYDKQGRFEAAEPLYQEALAISRAALPAGHPHVDLSLDSLANLYQQQGRYDTAESLYQEVLTNRHAAFIAAFPNIVTGLHHALQQQDREDLAELLSQDVLAIRGGALLAGQPNIATSPNNQASQYNDQGLYDAAEQEALALRDGAHIAEFKSFGRSLNNLACLHQQQGRYDEAESLFQYARMCISALFPAGHPRIATVLNNQAGLHQKQGRFEVAEPLYQEALAIRRAAFPAGHPEIAAGLNNLASLYSDQGRYDVAEPLYQEALAIRRAALSAGHPNIATSLNNLAYLYQQQDRYDAAEPLCQEALAINRAALPAGHPEIATSLDNLACL</sequence>
<dbReference type="Gene3D" id="1.25.40.10">
    <property type="entry name" value="Tetratricopeptide repeat domain"/>
    <property type="match status" value="3"/>
</dbReference>
<feature type="repeat" description="TPR" evidence="2">
    <location>
        <begin position="729"/>
        <end position="762"/>
    </location>
</feature>
<protein>
    <submittedName>
        <fullName evidence="4">Tetratricopeptide repeat protein</fullName>
    </submittedName>
</protein>
<evidence type="ECO:0000256" key="2">
    <source>
        <dbReference type="PROSITE-ProRule" id="PRU00339"/>
    </source>
</evidence>
<dbReference type="SUPFAM" id="SSF52540">
    <property type="entry name" value="P-loop containing nucleoside triphosphate hydrolases"/>
    <property type="match status" value="1"/>
</dbReference>
<dbReference type="InterPro" id="IPR011990">
    <property type="entry name" value="TPR-like_helical_dom_sf"/>
</dbReference>
<dbReference type="EMBL" id="STGJ01000025">
    <property type="protein sequence ID" value="TIC78537.1"/>
    <property type="molecule type" value="Genomic_DNA"/>
</dbReference>
<accession>A0A4T0UJ09</accession>
<keyword evidence="2" id="KW-0802">TPR repeat</keyword>
<keyword evidence="5" id="KW-1185">Reference proteome</keyword>
<dbReference type="InterPro" id="IPR019734">
    <property type="entry name" value="TPR_rpt"/>
</dbReference>
<proteinExistence type="predicted"/>
<dbReference type="PRINTS" id="PR00381">
    <property type="entry name" value="KINESINLIGHT"/>
</dbReference>
<evidence type="ECO:0000256" key="1">
    <source>
        <dbReference type="ARBA" id="ARBA00022737"/>
    </source>
</evidence>
<dbReference type="Proteomes" id="UP000308891">
    <property type="component" value="Unassembled WGS sequence"/>
</dbReference>
<keyword evidence="1" id="KW-0677">Repeat</keyword>
<dbReference type="PANTHER" id="PTHR19860">
    <property type="entry name" value="DDB1- AND CUL4-ASSOCIATED FACTOR 12-RELATED"/>
    <property type="match status" value="1"/>
</dbReference>
<dbReference type="Pfam" id="PF13271">
    <property type="entry name" value="DUF4062"/>
    <property type="match status" value="1"/>
</dbReference>
<reference evidence="4 5" key="1">
    <citation type="submission" date="2019-04" db="EMBL/GenBank/DDBJ databases">
        <title>Crenobacter sp. nov.</title>
        <authorList>
            <person name="Shi S."/>
        </authorList>
    </citation>
    <scope>NUCLEOTIDE SEQUENCE [LARGE SCALE GENOMIC DNA]</scope>
    <source>
        <strain evidence="4 5">GY 70310</strain>
    </source>
</reference>
<dbReference type="PANTHER" id="PTHR19860:SF40">
    <property type="entry name" value="WD40 REPEAT-CONTAINING PROTEIN"/>
    <property type="match status" value="1"/>
</dbReference>
<dbReference type="RefSeq" id="WP_136555775.1">
    <property type="nucleotide sequence ID" value="NZ_STGJ01000025.1"/>
</dbReference>